<dbReference type="InterPro" id="IPR001584">
    <property type="entry name" value="Integrase_cat-core"/>
</dbReference>
<dbReference type="Proteomes" id="UP000663879">
    <property type="component" value="Unassembled WGS sequence"/>
</dbReference>
<evidence type="ECO:0000259" key="2">
    <source>
        <dbReference type="PROSITE" id="PS50994"/>
    </source>
</evidence>
<feature type="domain" description="Integrase catalytic" evidence="2">
    <location>
        <begin position="1"/>
        <end position="95"/>
    </location>
</feature>
<dbReference type="InterPro" id="IPR050951">
    <property type="entry name" value="Retrovirus_Pol_polyprotein"/>
</dbReference>
<evidence type="ECO:0000313" key="3">
    <source>
        <dbReference type="EMBL" id="CAF1101659.1"/>
    </source>
</evidence>
<feature type="non-terminal residue" evidence="3">
    <location>
        <position position="95"/>
    </location>
</feature>
<dbReference type="OrthoDB" id="2499658at2759"/>
<dbReference type="GO" id="GO:0015074">
    <property type="term" value="P:DNA integration"/>
    <property type="evidence" value="ECO:0007669"/>
    <property type="project" value="InterPro"/>
</dbReference>
<evidence type="ECO:0000313" key="4">
    <source>
        <dbReference type="Proteomes" id="UP000663879"/>
    </source>
</evidence>
<keyword evidence="1" id="KW-0472">Membrane</keyword>
<evidence type="ECO:0000256" key="1">
    <source>
        <dbReference type="SAM" id="Phobius"/>
    </source>
</evidence>
<dbReference type="GO" id="GO:0003676">
    <property type="term" value="F:nucleic acid binding"/>
    <property type="evidence" value="ECO:0007669"/>
    <property type="project" value="InterPro"/>
</dbReference>
<dbReference type="InterPro" id="IPR012337">
    <property type="entry name" value="RNaseH-like_sf"/>
</dbReference>
<dbReference type="AlphaFoldDB" id="A0A814P7U4"/>
<dbReference type="SUPFAM" id="SSF53098">
    <property type="entry name" value="Ribonuclease H-like"/>
    <property type="match status" value="1"/>
</dbReference>
<name>A0A814P7U4_9BILA</name>
<comment type="caution">
    <text evidence="3">The sequence shown here is derived from an EMBL/GenBank/DDBJ whole genome shotgun (WGS) entry which is preliminary data.</text>
</comment>
<organism evidence="3 4">
    <name type="scientific">Brachionus calyciflorus</name>
    <dbReference type="NCBI Taxonomy" id="104777"/>
    <lineage>
        <taxon>Eukaryota</taxon>
        <taxon>Metazoa</taxon>
        <taxon>Spiralia</taxon>
        <taxon>Gnathifera</taxon>
        <taxon>Rotifera</taxon>
        <taxon>Eurotatoria</taxon>
        <taxon>Monogononta</taxon>
        <taxon>Pseudotrocha</taxon>
        <taxon>Ploima</taxon>
        <taxon>Brachionidae</taxon>
        <taxon>Brachionus</taxon>
    </lineage>
</organism>
<reference evidence="3" key="1">
    <citation type="submission" date="2021-02" db="EMBL/GenBank/DDBJ databases">
        <authorList>
            <person name="Nowell W R."/>
        </authorList>
    </citation>
    <scope>NUCLEOTIDE SEQUENCE</scope>
    <source>
        <strain evidence="3">Ploen Becks lab</strain>
    </source>
</reference>
<dbReference type="PANTHER" id="PTHR37984">
    <property type="entry name" value="PROTEIN CBG26694"/>
    <property type="match status" value="1"/>
</dbReference>
<keyword evidence="1" id="KW-1133">Transmembrane helix</keyword>
<accession>A0A814P7U4</accession>
<proteinExistence type="predicted"/>
<gene>
    <name evidence="3" type="ORF">OXX778_LOCUS21180</name>
</gene>
<dbReference type="Gene3D" id="3.30.420.10">
    <property type="entry name" value="Ribonuclease H-like superfamily/Ribonuclease H"/>
    <property type="match status" value="1"/>
</dbReference>
<keyword evidence="1" id="KW-0812">Transmembrane</keyword>
<dbReference type="PANTHER" id="PTHR37984:SF5">
    <property type="entry name" value="PROTEIN NYNRIN-LIKE"/>
    <property type="match status" value="1"/>
</dbReference>
<dbReference type="EMBL" id="CAJNOC010007588">
    <property type="protein sequence ID" value="CAF1101659.1"/>
    <property type="molecule type" value="Genomic_DNA"/>
</dbReference>
<keyword evidence="4" id="KW-1185">Reference proteome</keyword>
<feature type="transmembrane region" description="Helical" evidence="1">
    <location>
        <begin position="20"/>
        <end position="41"/>
    </location>
</feature>
<sequence length="95" mass="10808">MVYQDHFTKFIALRPLKNKSAFDVAGGLIDILTIFGVPVILQSDNGREFRNQVIVPLKQIWPDMSFVHGRARHPQSQGSVERANADIKKMIATWM</sequence>
<protein>
    <recommendedName>
        <fullName evidence="2">Integrase catalytic domain-containing protein</fullName>
    </recommendedName>
</protein>
<dbReference type="PROSITE" id="PS50994">
    <property type="entry name" value="INTEGRASE"/>
    <property type="match status" value="1"/>
</dbReference>
<dbReference type="InterPro" id="IPR036397">
    <property type="entry name" value="RNaseH_sf"/>
</dbReference>